<evidence type="ECO:0000313" key="2">
    <source>
        <dbReference type="EMBL" id="TQV91340.1"/>
    </source>
</evidence>
<name>A0A545UPF3_9HYPO</name>
<feature type="region of interest" description="Disordered" evidence="1">
    <location>
        <begin position="58"/>
        <end position="86"/>
    </location>
</feature>
<dbReference type="Proteomes" id="UP000315783">
    <property type="component" value="Unassembled WGS sequence"/>
</dbReference>
<organism evidence="2 3">
    <name type="scientific">Cordyceps javanica</name>
    <dbReference type="NCBI Taxonomy" id="43265"/>
    <lineage>
        <taxon>Eukaryota</taxon>
        <taxon>Fungi</taxon>
        <taxon>Dikarya</taxon>
        <taxon>Ascomycota</taxon>
        <taxon>Pezizomycotina</taxon>
        <taxon>Sordariomycetes</taxon>
        <taxon>Hypocreomycetidae</taxon>
        <taxon>Hypocreales</taxon>
        <taxon>Cordycipitaceae</taxon>
        <taxon>Cordyceps</taxon>
    </lineage>
</organism>
<sequence length="113" mass="12138">MSENAPAGPTAFISTRWPSETLICSLCSSFSEASQGRCKIKISWRRCALPAATVANPGDEAITRSPNQSSRVRQKRGTRTHSASQPVGSRLLSAGLLSYWKVATIVGLVSRAF</sequence>
<proteinExistence type="predicted"/>
<keyword evidence="3" id="KW-1185">Reference proteome</keyword>
<accession>A0A545UPF3</accession>
<evidence type="ECO:0000313" key="3">
    <source>
        <dbReference type="Proteomes" id="UP000315783"/>
    </source>
</evidence>
<dbReference type="EMBL" id="SPUK01000019">
    <property type="protein sequence ID" value="TQV91340.1"/>
    <property type="molecule type" value="Genomic_DNA"/>
</dbReference>
<gene>
    <name evidence="2" type="ORF">IF1G_09839</name>
</gene>
<dbReference type="AlphaFoldDB" id="A0A545UPF3"/>
<protein>
    <submittedName>
        <fullName evidence="2">Uncharacterized protein</fullName>
    </submittedName>
</protein>
<reference evidence="2 3" key="1">
    <citation type="journal article" date="2019" name="Appl. Microbiol. Biotechnol.">
        <title>Genome sequence of Isaria javanica and comparative genome analysis insights into family S53 peptidase evolution in fungal entomopathogens.</title>
        <authorList>
            <person name="Lin R."/>
            <person name="Zhang X."/>
            <person name="Xin B."/>
            <person name="Zou M."/>
            <person name="Gao Y."/>
            <person name="Qin F."/>
            <person name="Hu Q."/>
            <person name="Xie B."/>
            <person name="Cheng X."/>
        </authorList>
    </citation>
    <scope>NUCLEOTIDE SEQUENCE [LARGE SCALE GENOMIC DNA]</scope>
    <source>
        <strain evidence="2 3">IJ1G</strain>
    </source>
</reference>
<evidence type="ECO:0000256" key="1">
    <source>
        <dbReference type="SAM" id="MobiDB-lite"/>
    </source>
</evidence>
<comment type="caution">
    <text evidence="2">The sequence shown here is derived from an EMBL/GenBank/DDBJ whole genome shotgun (WGS) entry which is preliminary data.</text>
</comment>